<dbReference type="Gene3D" id="3.30.710.10">
    <property type="entry name" value="Potassium Channel Kv1.1, Chain A"/>
    <property type="match status" value="1"/>
</dbReference>
<accession>A0ABD2KQE3</accession>
<dbReference type="Pfam" id="PF00651">
    <property type="entry name" value="BTB"/>
    <property type="match status" value="1"/>
</dbReference>
<reference evidence="3 4" key="1">
    <citation type="submission" date="2024-10" db="EMBL/GenBank/DDBJ databases">
        <authorList>
            <person name="Kim D."/>
        </authorList>
    </citation>
    <scope>NUCLEOTIDE SEQUENCE [LARGE SCALE GENOMIC DNA]</scope>
    <source>
        <strain evidence="3">BH-2024</strain>
    </source>
</reference>
<protein>
    <recommendedName>
        <fullName evidence="2">BTB domain-containing protein</fullName>
    </recommendedName>
</protein>
<evidence type="ECO:0000313" key="4">
    <source>
        <dbReference type="Proteomes" id="UP001620626"/>
    </source>
</evidence>
<gene>
    <name evidence="3" type="ORF">niasHT_028839</name>
</gene>
<evidence type="ECO:0000313" key="3">
    <source>
        <dbReference type="EMBL" id="KAL3105167.1"/>
    </source>
</evidence>
<proteinExistence type="predicted"/>
<dbReference type="AlphaFoldDB" id="A0ABD2KQE3"/>
<name>A0ABD2KQE3_9BILA</name>
<dbReference type="Proteomes" id="UP001620626">
    <property type="component" value="Unassembled WGS sequence"/>
</dbReference>
<dbReference type="SUPFAM" id="SSF54695">
    <property type="entry name" value="POZ domain"/>
    <property type="match status" value="1"/>
</dbReference>
<dbReference type="PANTHER" id="PTHR45774">
    <property type="entry name" value="BTB/POZ DOMAIN-CONTAINING"/>
    <property type="match status" value="1"/>
</dbReference>
<dbReference type="InterPro" id="IPR011333">
    <property type="entry name" value="SKP1/BTB/POZ_sf"/>
</dbReference>
<keyword evidence="4" id="KW-1185">Reference proteome</keyword>
<feature type="region of interest" description="Disordered" evidence="1">
    <location>
        <begin position="1"/>
        <end position="42"/>
    </location>
</feature>
<comment type="caution">
    <text evidence="3">The sequence shown here is derived from an EMBL/GenBank/DDBJ whole genome shotgun (WGS) entry which is preliminary data.</text>
</comment>
<evidence type="ECO:0000256" key="1">
    <source>
        <dbReference type="SAM" id="MobiDB-lite"/>
    </source>
</evidence>
<dbReference type="PROSITE" id="PS50097">
    <property type="entry name" value="BTB"/>
    <property type="match status" value="1"/>
</dbReference>
<dbReference type="PANTHER" id="PTHR45774:SF3">
    <property type="entry name" value="BTB (POZ) DOMAIN-CONTAINING 2B-RELATED"/>
    <property type="match status" value="1"/>
</dbReference>
<dbReference type="EMBL" id="JBICBT010000691">
    <property type="protein sequence ID" value="KAL3105167.1"/>
    <property type="molecule type" value="Genomic_DNA"/>
</dbReference>
<feature type="domain" description="BTB" evidence="2">
    <location>
        <begin position="443"/>
        <end position="506"/>
    </location>
</feature>
<dbReference type="SMART" id="SM00225">
    <property type="entry name" value="BTB"/>
    <property type="match status" value="1"/>
</dbReference>
<organism evidence="3 4">
    <name type="scientific">Heterodera trifolii</name>
    <dbReference type="NCBI Taxonomy" id="157864"/>
    <lineage>
        <taxon>Eukaryota</taxon>
        <taxon>Metazoa</taxon>
        <taxon>Ecdysozoa</taxon>
        <taxon>Nematoda</taxon>
        <taxon>Chromadorea</taxon>
        <taxon>Rhabditida</taxon>
        <taxon>Tylenchina</taxon>
        <taxon>Tylenchomorpha</taxon>
        <taxon>Tylenchoidea</taxon>
        <taxon>Heteroderidae</taxon>
        <taxon>Heteroderinae</taxon>
        <taxon>Heterodera</taxon>
    </lineage>
</organism>
<evidence type="ECO:0000259" key="2">
    <source>
        <dbReference type="PROSITE" id="PS50097"/>
    </source>
</evidence>
<dbReference type="InterPro" id="IPR000210">
    <property type="entry name" value="BTB/POZ_dom"/>
</dbReference>
<dbReference type="CDD" id="cd18186">
    <property type="entry name" value="BTB_POZ_ZBTB_KLHL-like"/>
    <property type="match status" value="1"/>
</dbReference>
<sequence length="585" mass="66645">MAPPAEKKKKHSSADHRQISSTAIGEHEQQSPMGSLMTSLGKRRSVRVTNKMNKRILKKIWICTDVWMDILPFFDRPQLGLKLALLSPRFDVLVDKHFDGKSELTILRPIEIRKGGGLKPKLSVFINYDKSMRLPLPDRPLPNKIRFNRLIISYFDYSVVKFLRSNKQIFAGRDINLCLKMWSYKSFVQPIWDVLARKIWPFFASNIRQLSFSCADHLDNLCHFISPTILFDLNINLINSNLFLPDVPGDFDGPNSTPTAGQTLSKWLHFPRKDGQPKRLICQYLDGHSNSDWFNNFKEAFLRATSSACYIIQLVVSLSTPIVPFELVNEQTKEKLTLDRKSDYKWEYNWVMKRSKIGQMVQWEEENLDKLSTTVSIFFNCSNKCFGHLSPQAAAKSKRKGELCGSSDENGNKLKTEKPDILADRMKLLQSTAKFADVHFLLMRAHRAILSASSDVFEAIFQKEATQNANGKITSAENDSPAAVLIPDFDAEAFNVMLRLIYSDDLRELGKNAAEVLYAALKFNVIGLVKAFADFPIHKLSNVFAALSIAFLKSEGFLKIDQRLLCEILERANCKSVEKPQFGMQ</sequence>